<evidence type="ECO:0000259" key="7">
    <source>
        <dbReference type="PROSITE" id="PS50850"/>
    </source>
</evidence>
<feature type="transmembrane region" description="Helical" evidence="6">
    <location>
        <begin position="197"/>
        <end position="216"/>
    </location>
</feature>
<dbReference type="GO" id="GO:0022857">
    <property type="term" value="F:transmembrane transporter activity"/>
    <property type="evidence" value="ECO:0007669"/>
    <property type="project" value="InterPro"/>
</dbReference>
<feature type="transmembrane region" description="Helical" evidence="6">
    <location>
        <begin position="262"/>
        <end position="281"/>
    </location>
</feature>
<dbReference type="GO" id="GO:0005886">
    <property type="term" value="C:plasma membrane"/>
    <property type="evidence" value="ECO:0007669"/>
    <property type="project" value="UniProtKB-SubCell"/>
</dbReference>
<evidence type="ECO:0000313" key="8">
    <source>
        <dbReference type="EMBL" id="MBB2968399.1"/>
    </source>
</evidence>
<feature type="transmembrane region" description="Helical" evidence="6">
    <location>
        <begin position="322"/>
        <end position="346"/>
    </location>
</feature>
<feature type="transmembrane region" description="Helical" evidence="6">
    <location>
        <begin position="423"/>
        <end position="446"/>
    </location>
</feature>
<accession>A0A7W4UY30</accession>
<evidence type="ECO:0000256" key="3">
    <source>
        <dbReference type="ARBA" id="ARBA00022989"/>
    </source>
</evidence>
<sequence>MTSRDTDADPAGAPLPAAPAAPPAGDETPADRSPPGGVLSAHYRWVSIGMCLLIMLAAFEALAVTTIMPTVSRELDGAALYAFAFAGPLAVSVVGMVIAGAWADRGNPRSALYGSVVFFVIGLLVAGTAQTMPLFVAGRLIHGLGGGALTVALYVIVARVYPPRLHPRIFAGFAAAWVVPSLIGPLIAGLLAESVGWRWVFLGVVGLVVLAMFMVIPAMRGVHGPEAGAELPPRDLGRIGLALLVAVAVLALTLSAEATGPVQWIVPPIAAVGAVVALRPLLPARTLRGARGLPSVILTRALVAGTFFAAEVYVPLLLVTQYGLSAALAGLALTAAGLSWAAASWAQGRFDGLTNRTTAWLGPLGLSIAIASLVVTAAFHLAPAVVVVGWAFAGAGMGVLYPRLGVLTLQYSTRDDQGFNSSALSIADAIGSAIALAATAIVYAALHAAGGAWPFVGAYAVTAVLCVLAWLVGPRILSRRDG</sequence>
<evidence type="ECO:0000313" key="9">
    <source>
        <dbReference type="Proteomes" id="UP000538196"/>
    </source>
</evidence>
<dbReference type="EMBL" id="JACHVP010000003">
    <property type="protein sequence ID" value="MBB2968399.1"/>
    <property type="molecule type" value="Genomic_DNA"/>
</dbReference>
<keyword evidence="9" id="KW-1185">Reference proteome</keyword>
<dbReference type="PROSITE" id="PS50850">
    <property type="entry name" value="MFS"/>
    <property type="match status" value="1"/>
</dbReference>
<reference evidence="8 9" key="1">
    <citation type="submission" date="2020-08" db="EMBL/GenBank/DDBJ databases">
        <title>Sequencing the genomes of 1000 actinobacteria strains.</title>
        <authorList>
            <person name="Klenk H.-P."/>
        </authorList>
    </citation>
    <scope>NUCLEOTIDE SEQUENCE [LARGE SCALE GENOMIC DNA]</scope>
    <source>
        <strain evidence="8 9">DSM 20146</strain>
    </source>
</reference>
<feature type="transmembrane region" description="Helical" evidence="6">
    <location>
        <begin position="452"/>
        <end position="472"/>
    </location>
</feature>
<proteinExistence type="predicted"/>
<dbReference type="InterPro" id="IPR020846">
    <property type="entry name" value="MFS_dom"/>
</dbReference>
<feature type="transmembrane region" description="Helical" evidence="6">
    <location>
        <begin position="80"/>
        <end position="103"/>
    </location>
</feature>
<feature type="transmembrane region" description="Helical" evidence="6">
    <location>
        <begin position="384"/>
        <end position="402"/>
    </location>
</feature>
<organism evidence="8 9">
    <name type="scientific">Leifsonia aquatica</name>
    <name type="common">Corynebacterium aquaticum</name>
    <dbReference type="NCBI Taxonomy" id="144185"/>
    <lineage>
        <taxon>Bacteria</taxon>
        <taxon>Bacillati</taxon>
        <taxon>Actinomycetota</taxon>
        <taxon>Actinomycetes</taxon>
        <taxon>Micrococcales</taxon>
        <taxon>Microbacteriaceae</taxon>
        <taxon>Leifsonia</taxon>
    </lineage>
</organism>
<gene>
    <name evidence="8" type="ORF">FHX33_003169</name>
</gene>
<dbReference type="RefSeq" id="WP_420870887.1">
    <property type="nucleotide sequence ID" value="NZ_JACHVP010000003.1"/>
</dbReference>
<evidence type="ECO:0000256" key="4">
    <source>
        <dbReference type="ARBA" id="ARBA00023136"/>
    </source>
</evidence>
<comment type="caution">
    <text evidence="8">The sequence shown here is derived from an EMBL/GenBank/DDBJ whole genome shotgun (WGS) entry which is preliminary data.</text>
</comment>
<dbReference type="SUPFAM" id="SSF103473">
    <property type="entry name" value="MFS general substrate transporter"/>
    <property type="match status" value="1"/>
</dbReference>
<dbReference type="InterPro" id="IPR011701">
    <property type="entry name" value="MFS"/>
</dbReference>
<evidence type="ECO:0000256" key="1">
    <source>
        <dbReference type="ARBA" id="ARBA00004651"/>
    </source>
</evidence>
<dbReference type="Pfam" id="PF07690">
    <property type="entry name" value="MFS_1"/>
    <property type="match status" value="1"/>
</dbReference>
<dbReference type="AlphaFoldDB" id="A0A7W4UY30"/>
<evidence type="ECO:0000256" key="6">
    <source>
        <dbReference type="SAM" id="Phobius"/>
    </source>
</evidence>
<dbReference type="PANTHER" id="PTHR23501">
    <property type="entry name" value="MAJOR FACILITATOR SUPERFAMILY"/>
    <property type="match status" value="1"/>
</dbReference>
<keyword evidence="2 6" id="KW-0812">Transmembrane</keyword>
<feature type="region of interest" description="Disordered" evidence="5">
    <location>
        <begin position="1"/>
        <end position="33"/>
    </location>
</feature>
<dbReference type="PRINTS" id="PR01036">
    <property type="entry name" value="TCRTETB"/>
</dbReference>
<dbReference type="InterPro" id="IPR036259">
    <property type="entry name" value="MFS_trans_sf"/>
</dbReference>
<dbReference type="PANTHER" id="PTHR23501:SF154">
    <property type="entry name" value="MULTIDRUG-EFFLUX TRANSPORTER RV1634-RELATED"/>
    <property type="match status" value="1"/>
</dbReference>
<feature type="transmembrane region" description="Helical" evidence="6">
    <location>
        <begin position="358"/>
        <end position="378"/>
    </location>
</feature>
<feature type="transmembrane region" description="Helical" evidence="6">
    <location>
        <begin position="135"/>
        <end position="157"/>
    </location>
</feature>
<feature type="transmembrane region" description="Helical" evidence="6">
    <location>
        <begin position="169"/>
        <end position="191"/>
    </location>
</feature>
<name>A0A7W4UY30_LEIAQ</name>
<feature type="transmembrane region" description="Helical" evidence="6">
    <location>
        <begin position="236"/>
        <end position="256"/>
    </location>
</feature>
<dbReference type="Gene3D" id="1.20.1250.20">
    <property type="entry name" value="MFS general substrate transporter like domains"/>
    <property type="match status" value="1"/>
</dbReference>
<dbReference type="Proteomes" id="UP000538196">
    <property type="component" value="Unassembled WGS sequence"/>
</dbReference>
<feature type="transmembrane region" description="Helical" evidence="6">
    <location>
        <begin position="45"/>
        <end position="68"/>
    </location>
</feature>
<feature type="domain" description="Major facilitator superfamily (MFS) profile" evidence="7">
    <location>
        <begin position="46"/>
        <end position="481"/>
    </location>
</feature>
<keyword evidence="4 6" id="KW-0472">Membrane</keyword>
<evidence type="ECO:0000256" key="5">
    <source>
        <dbReference type="SAM" id="MobiDB-lite"/>
    </source>
</evidence>
<protein>
    <submittedName>
        <fullName evidence="8">MFS family permease</fullName>
    </submittedName>
</protein>
<feature type="transmembrane region" description="Helical" evidence="6">
    <location>
        <begin position="110"/>
        <end position="129"/>
    </location>
</feature>
<feature type="transmembrane region" description="Helical" evidence="6">
    <location>
        <begin position="293"/>
        <end position="316"/>
    </location>
</feature>
<evidence type="ECO:0000256" key="2">
    <source>
        <dbReference type="ARBA" id="ARBA00022692"/>
    </source>
</evidence>
<keyword evidence="3 6" id="KW-1133">Transmembrane helix</keyword>
<comment type="subcellular location">
    <subcellularLocation>
        <location evidence="1">Cell membrane</location>
        <topology evidence="1">Multi-pass membrane protein</topology>
    </subcellularLocation>
</comment>